<feature type="region of interest" description="Disordered" evidence="1">
    <location>
        <begin position="352"/>
        <end position="375"/>
    </location>
</feature>
<dbReference type="GO" id="GO:0043565">
    <property type="term" value="F:sequence-specific DNA binding"/>
    <property type="evidence" value="ECO:0007669"/>
    <property type="project" value="InterPro"/>
</dbReference>
<feature type="compositionally biased region" description="Gly residues" evidence="1">
    <location>
        <begin position="20"/>
        <end position="29"/>
    </location>
</feature>
<feature type="region of interest" description="Disordered" evidence="1">
    <location>
        <begin position="564"/>
        <end position="611"/>
    </location>
</feature>
<feature type="region of interest" description="Disordered" evidence="1">
    <location>
        <begin position="113"/>
        <end position="135"/>
    </location>
</feature>
<protein>
    <submittedName>
        <fullName evidence="2">Chromatin structure remodeling complex protein sfh1</fullName>
    </submittedName>
</protein>
<proteinExistence type="predicted"/>
<dbReference type="InterPro" id="IPR000679">
    <property type="entry name" value="Znf_GATA"/>
</dbReference>
<feature type="compositionally biased region" description="Pro residues" evidence="1">
    <location>
        <begin position="474"/>
        <end position="488"/>
    </location>
</feature>
<feature type="compositionally biased region" description="Polar residues" evidence="1">
    <location>
        <begin position="312"/>
        <end position="338"/>
    </location>
</feature>
<dbReference type="AlphaFoldDB" id="A0AAD5TRU9"/>
<feature type="compositionally biased region" description="Polar residues" evidence="1">
    <location>
        <begin position="356"/>
        <end position="375"/>
    </location>
</feature>
<feature type="region of interest" description="Disordered" evidence="1">
    <location>
        <begin position="658"/>
        <end position="677"/>
    </location>
</feature>
<dbReference type="EMBL" id="JADGJQ010000001">
    <property type="protein sequence ID" value="KAJ3185394.1"/>
    <property type="molecule type" value="Genomic_DNA"/>
</dbReference>
<feature type="compositionally biased region" description="Low complexity" evidence="1">
    <location>
        <begin position="566"/>
        <end position="590"/>
    </location>
</feature>
<feature type="region of interest" description="Disordered" evidence="1">
    <location>
        <begin position="472"/>
        <end position="494"/>
    </location>
</feature>
<evidence type="ECO:0000256" key="1">
    <source>
        <dbReference type="SAM" id="MobiDB-lite"/>
    </source>
</evidence>
<dbReference type="Proteomes" id="UP001212152">
    <property type="component" value="Unassembled WGS sequence"/>
</dbReference>
<dbReference type="InterPro" id="IPR013088">
    <property type="entry name" value="Znf_NHR/GATA"/>
</dbReference>
<feature type="compositionally biased region" description="Basic residues" evidence="1">
    <location>
        <begin position="658"/>
        <end position="675"/>
    </location>
</feature>
<accession>A0AAD5TRU9</accession>
<evidence type="ECO:0000313" key="3">
    <source>
        <dbReference type="Proteomes" id="UP001212152"/>
    </source>
</evidence>
<dbReference type="Gene3D" id="3.30.50.10">
    <property type="entry name" value="Erythroid Transcription Factor GATA-1, subunit A"/>
    <property type="match status" value="1"/>
</dbReference>
<dbReference type="GO" id="GO:0006355">
    <property type="term" value="P:regulation of DNA-templated transcription"/>
    <property type="evidence" value="ECO:0007669"/>
    <property type="project" value="InterPro"/>
</dbReference>
<dbReference type="SUPFAM" id="SSF57716">
    <property type="entry name" value="Glucocorticoid receptor-like (DNA-binding domain)"/>
    <property type="match status" value="1"/>
</dbReference>
<name>A0AAD5TRU9_9FUNG</name>
<gene>
    <name evidence="2" type="primary">SFH1</name>
    <name evidence="2" type="ORF">HDU87_000012</name>
</gene>
<feature type="compositionally biased region" description="Basic residues" evidence="1">
    <location>
        <begin position="34"/>
        <end position="49"/>
    </location>
</feature>
<organism evidence="2 3">
    <name type="scientific">Geranomyces variabilis</name>
    <dbReference type="NCBI Taxonomy" id="109894"/>
    <lineage>
        <taxon>Eukaryota</taxon>
        <taxon>Fungi</taxon>
        <taxon>Fungi incertae sedis</taxon>
        <taxon>Chytridiomycota</taxon>
        <taxon>Chytridiomycota incertae sedis</taxon>
        <taxon>Chytridiomycetes</taxon>
        <taxon>Spizellomycetales</taxon>
        <taxon>Powellomycetaceae</taxon>
        <taxon>Geranomyces</taxon>
    </lineage>
</organism>
<comment type="caution">
    <text evidence="2">The sequence shown here is derived from an EMBL/GenBank/DDBJ whole genome shotgun (WGS) entry which is preliminary data.</text>
</comment>
<dbReference type="CDD" id="cd00202">
    <property type="entry name" value="ZnF_GATA"/>
    <property type="match status" value="1"/>
</dbReference>
<evidence type="ECO:0000313" key="2">
    <source>
        <dbReference type="EMBL" id="KAJ3185394.1"/>
    </source>
</evidence>
<feature type="region of interest" description="Disordered" evidence="1">
    <location>
        <begin position="1"/>
        <end position="60"/>
    </location>
</feature>
<dbReference type="GO" id="GO:0008270">
    <property type="term" value="F:zinc ion binding"/>
    <property type="evidence" value="ECO:0007669"/>
    <property type="project" value="InterPro"/>
</dbReference>
<feature type="compositionally biased region" description="Low complexity" evidence="1">
    <location>
        <begin position="113"/>
        <end position="126"/>
    </location>
</feature>
<reference evidence="2" key="1">
    <citation type="submission" date="2020-05" db="EMBL/GenBank/DDBJ databases">
        <title>Phylogenomic resolution of chytrid fungi.</title>
        <authorList>
            <person name="Stajich J.E."/>
            <person name="Amses K."/>
            <person name="Simmons R."/>
            <person name="Seto K."/>
            <person name="Myers J."/>
            <person name="Bonds A."/>
            <person name="Quandt C.A."/>
            <person name="Barry K."/>
            <person name="Liu P."/>
            <person name="Grigoriev I."/>
            <person name="Longcore J.E."/>
            <person name="James T.Y."/>
        </authorList>
    </citation>
    <scope>NUCLEOTIDE SEQUENCE</scope>
    <source>
        <strain evidence="2">JEL0379</strain>
    </source>
</reference>
<feature type="region of interest" description="Disordered" evidence="1">
    <location>
        <begin position="307"/>
        <end position="338"/>
    </location>
</feature>
<feature type="compositionally biased region" description="Polar residues" evidence="1">
    <location>
        <begin position="596"/>
        <end position="605"/>
    </location>
</feature>
<sequence>MSSYSPAPSWPIHHTLSQQGSGGGAGRVGEGATHGRHQHQHQHHHHHHHDGSPSACVGVGGGGVGGTNALNSPSFYPSPPIDFITTDQEHDHRHNYNHQQHPNRRTRPLQLQTDQLHQQQQPQQQQHAHSFAPPFATSPLTIEQKFSPNISPVSALNVQQTHHPTSALAAAIQYQAMGPPALVEVTLCTSLADLQSLYNTGLLLKEQYESERNQHLHAFTGRSEDRMVLLKGLKDAWDGKLVTDSEFDSISASLFGAIDGTPSPITPSFSNSVGTSIGGTDVGSWMGTSIPETDMFGASFPGVDMSAGSYKASRQQPGPQRRATSNVYYPSHPDSSQLYGSPVTPGIPIPMHRGGSANSIPSLQDAYTPQPQHLQSLHHPSYMPMQDSPTSPFPGSYDGSPSFQHHFLSQSAPPVQFLQQSMRSNSMSSVHGGSAKRVPSLVAQLPKPKKDWRSKNPPNPMLLNNQIHQMLNSAPPPPEVAASPPPPSTHRGFGASARQYNCDGSATVSEFRMKWRCRWCLCSGKYTPALRKGPLGAKTLCNACGMWYNRHGYLPKDRYREHANDDSNAAGATATSTATESAPAASAAEANVKSEAGTTPASNDIRTSEPGMADKSVVLEVQASPEANAMRLITPVLGSPMMTSPNSPYGINFADRHQHQHQPQGHHTHHHRHPSQHGDVFAYLTPTQENSQLPEPQQREYPQQFPHHYSMSLSTSAMHYPESPSVSDMASPVASYMSSSVPAAHSDSGANSSVTGMDYGDSSDEWLFGPSISDMHLHTVPVSVPNTRRPDEWN</sequence>
<keyword evidence="3" id="KW-1185">Reference proteome</keyword>